<evidence type="ECO:0000313" key="2">
    <source>
        <dbReference type="Proteomes" id="UP000265520"/>
    </source>
</evidence>
<dbReference type="EMBL" id="LXQA010045802">
    <property type="protein sequence ID" value="MCI01311.1"/>
    <property type="molecule type" value="Genomic_DNA"/>
</dbReference>
<keyword evidence="1" id="KW-0808">Transferase</keyword>
<reference evidence="1 2" key="1">
    <citation type="journal article" date="2018" name="Front. Plant Sci.">
        <title>Red Clover (Trifolium pratense) and Zigzag Clover (T. medium) - A Picture of Genomic Similarities and Differences.</title>
        <authorList>
            <person name="Dluhosova J."/>
            <person name="Istvanek J."/>
            <person name="Nedelnik J."/>
            <person name="Repkova J."/>
        </authorList>
    </citation>
    <scope>NUCLEOTIDE SEQUENCE [LARGE SCALE GENOMIC DNA]</scope>
    <source>
        <strain evidence="2">cv. 10/8</strain>
        <tissue evidence="1">Leaf</tissue>
    </source>
</reference>
<sequence>KCQGFGHIASDCPNRRTITIIKGEAYEEPEEAQGNLEREELEPVYDEELVVADHGESLMIRQSLHASAKEAHWLRNNIFHTRCTVAGKVCDVIIDSGSCENVVSNYMVDKLKLPTKSHPHSYKLQWLNDESEVKVTKRCLVTFSIGEKYKDQVWCDVVPMDACHLLLGRPWQYDRRVHQDCYANTYSFIKDGIKIKLTPLPPSEFDTNKNKSKPLVSLITKAHFTEAVEEVQTMCFESNQEVVLPEKIEQPLADYMGLYMPL</sequence>
<organism evidence="1 2">
    <name type="scientific">Trifolium medium</name>
    <dbReference type="NCBI Taxonomy" id="97028"/>
    <lineage>
        <taxon>Eukaryota</taxon>
        <taxon>Viridiplantae</taxon>
        <taxon>Streptophyta</taxon>
        <taxon>Embryophyta</taxon>
        <taxon>Tracheophyta</taxon>
        <taxon>Spermatophyta</taxon>
        <taxon>Magnoliopsida</taxon>
        <taxon>eudicotyledons</taxon>
        <taxon>Gunneridae</taxon>
        <taxon>Pentapetalae</taxon>
        <taxon>rosids</taxon>
        <taxon>fabids</taxon>
        <taxon>Fabales</taxon>
        <taxon>Fabaceae</taxon>
        <taxon>Papilionoideae</taxon>
        <taxon>50 kb inversion clade</taxon>
        <taxon>NPAAA clade</taxon>
        <taxon>Hologalegina</taxon>
        <taxon>IRL clade</taxon>
        <taxon>Trifolieae</taxon>
        <taxon>Trifolium</taxon>
    </lineage>
</organism>
<dbReference type="AlphaFoldDB" id="A0A392NN78"/>
<dbReference type="SUPFAM" id="SSF50630">
    <property type="entry name" value="Acid proteases"/>
    <property type="match status" value="1"/>
</dbReference>
<feature type="non-terminal residue" evidence="1">
    <location>
        <position position="1"/>
    </location>
</feature>
<keyword evidence="2" id="KW-1185">Reference proteome</keyword>
<dbReference type="InterPro" id="IPR021109">
    <property type="entry name" value="Peptidase_aspartic_dom_sf"/>
</dbReference>
<dbReference type="PANTHER" id="PTHR35046:SF9">
    <property type="entry name" value="RNA-DIRECTED DNA POLYMERASE"/>
    <property type="match status" value="1"/>
</dbReference>
<dbReference type="CDD" id="cd00303">
    <property type="entry name" value="retropepsin_like"/>
    <property type="match status" value="1"/>
</dbReference>
<proteinExistence type="predicted"/>
<evidence type="ECO:0000313" key="1">
    <source>
        <dbReference type="EMBL" id="MCI01311.1"/>
    </source>
</evidence>
<dbReference type="GO" id="GO:0016301">
    <property type="term" value="F:kinase activity"/>
    <property type="evidence" value="ECO:0007669"/>
    <property type="project" value="UniProtKB-KW"/>
</dbReference>
<dbReference type="Gene3D" id="2.40.70.10">
    <property type="entry name" value="Acid Proteases"/>
    <property type="match status" value="1"/>
</dbReference>
<dbReference type="PANTHER" id="PTHR35046">
    <property type="entry name" value="ZINC KNUCKLE (CCHC-TYPE) FAMILY PROTEIN"/>
    <property type="match status" value="1"/>
</dbReference>
<keyword evidence="1" id="KW-0675">Receptor</keyword>
<keyword evidence="1" id="KW-0418">Kinase</keyword>
<protein>
    <submittedName>
        <fullName evidence="1">LRR receptor-like kinase</fullName>
    </submittedName>
</protein>
<name>A0A392NN78_9FABA</name>
<comment type="caution">
    <text evidence="1">The sequence shown here is derived from an EMBL/GenBank/DDBJ whole genome shotgun (WGS) entry which is preliminary data.</text>
</comment>
<dbReference type="Proteomes" id="UP000265520">
    <property type="component" value="Unassembled WGS sequence"/>
</dbReference>
<accession>A0A392NN78</accession>